<proteinExistence type="inferred from homology"/>
<dbReference type="HAMAP" id="MF_00484">
    <property type="entry name" value="Glycogen_synth"/>
    <property type="match status" value="1"/>
</dbReference>
<comment type="similarity">
    <text evidence="4 8">Belongs to the glycosyltransferase 1 family. Bacterial/plant glycogen synthase subfamily.</text>
</comment>
<dbReference type="GO" id="GO:0005978">
    <property type="term" value="P:glycogen biosynthetic process"/>
    <property type="evidence" value="ECO:0007669"/>
    <property type="project" value="UniProtKB-UniRule"/>
</dbReference>
<dbReference type="Pfam" id="PF00534">
    <property type="entry name" value="Glycos_transf_1"/>
    <property type="match status" value="1"/>
</dbReference>
<feature type="domain" description="Glycosyl transferase family 1" evidence="9">
    <location>
        <begin position="261"/>
        <end position="413"/>
    </location>
</feature>
<evidence type="ECO:0000259" key="9">
    <source>
        <dbReference type="Pfam" id="PF00534"/>
    </source>
</evidence>
<dbReference type="SUPFAM" id="SSF53756">
    <property type="entry name" value="UDP-Glycosyltransferase/glycogen phosphorylase"/>
    <property type="match status" value="1"/>
</dbReference>
<comment type="function">
    <text evidence="2 8">Synthesizes alpha-1,4-glucan chains using ADP-glucose.</text>
</comment>
<evidence type="ECO:0000256" key="5">
    <source>
        <dbReference type="ARBA" id="ARBA00022676"/>
    </source>
</evidence>
<dbReference type="UniPathway" id="UPA00164"/>
<dbReference type="PANTHER" id="PTHR45825">
    <property type="entry name" value="GRANULE-BOUND STARCH SYNTHASE 1, CHLOROPLASTIC/AMYLOPLASTIC"/>
    <property type="match status" value="1"/>
</dbReference>
<keyword evidence="7 8" id="KW-0320">Glycogen biosynthesis</keyword>
<feature type="binding site" evidence="8">
    <location>
        <position position="15"/>
    </location>
    <ligand>
        <name>ADP-alpha-D-glucose</name>
        <dbReference type="ChEBI" id="CHEBI:57498"/>
    </ligand>
</feature>
<protein>
    <recommendedName>
        <fullName evidence="8">Glycogen synthase</fullName>
        <ecNumber evidence="8">2.4.1.21</ecNumber>
    </recommendedName>
    <alternativeName>
        <fullName evidence="8">Starch [bacterial glycogen] synthase</fullName>
    </alternativeName>
</protein>
<evidence type="ECO:0000256" key="3">
    <source>
        <dbReference type="ARBA" id="ARBA00004964"/>
    </source>
</evidence>
<keyword evidence="5 8" id="KW-0328">Glycosyltransferase</keyword>
<keyword evidence="6 8" id="KW-0808">Transferase</keyword>
<dbReference type="NCBIfam" id="TIGR02095">
    <property type="entry name" value="glgA"/>
    <property type="match status" value="1"/>
</dbReference>
<feature type="domain" description="Starch synthase catalytic" evidence="10">
    <location>
        <begin position="2"/>
        <end position="218"/>
    </location>
</feature>
<evidence type="ECO:0000256" key="4">
    <source>
        <dbReference type="ARBA" id="ARBA00010281"/>
    </source>
</evidence>
<evidence type="ECO:0000256" key="6">
    <source>
        <dbReference type="ARBA" id="ARBA00022679"/>
    </source>
</evidence>
<evidence type="ECO:0000256" key="8">
    <source>
        <dbReference type="HAMAP-Rule" id="MF_00484"/>
    </source>
</evidence>
<dbReference type="GO" id="GO:0009011">
    <property type="term" value="F:alpha-1,4-glucan glucosyltransferase (ADP-glucose donor) activity"/>
    <property type="evidence" value="ECO:0007669"/>
    <property type="project" value="UniProtKB-UniRule"/>
</dbReference>
<organism evidence="11 12">
    <name type="scientific">Candidatus Taenaricola geysiri</name>
    <dbReference type="NCBI Taxonomy" id="1974752"/>
    <lineage>
        <taxon>Bacteria</taxon>
        <taxon>Pseudomonadati</taxon>
        <taxon>Candidatus Omnitrophota</taxon>
        <taxon>Candidatus Taenaricola</taxon>
    </lineage>
</organism>
<comment type="caution">
    <text evidence="11">The sequence shown here is derived from an EMBL/GenBank/DDBJ whole genome shotgun (WGS) entry which is preliminary data.</text>
</comment>
<dbReference type="Proteomes" id="UP000231267">
    <property type="component" value="Unassembled WGS sequence"/>
</dbReference>
<comment type="catalytic activity">
    <reaction evidence="1 8">
        <text>[(1-&gt;4)-alpha-D-glucosyl](n) + ADP-alpha-D-glucose = [(1-&gt;4)-alpha-D-glucosyl](n+1) + ADP + H(+)</text>
        <dbReference type="Rhea" id="RHEA:18189"/>
        <dbReference type="Rhea" id="RHEA-COMP:9584"/>
        <dbReference type="Rhea" id="RHEA-COMP:9587"/>
        <dbReference type="ChEBI" id="CHEBI:15378"/>
        <dbReference type="ChEBI" id="CHEBI:15444"/>
        <dbReference type="ChEBI" id="CHEBI:57498"/>
        <dbReference type="ChEBI" id="CHEBI:456216"/>
        <dbReference type="EC" id="2.4.1.21"/>
    </reaction>
</comment>
<gene>
    <name evidence="8" type="primary">glgA</name>
    <name evidence="11" type="ORF">COW11_04040</name>
</gene>
<evidence type="ECO:0000313" key="12">
    <source>
        <dbReference type="Proteomes" id="UP000231267"/>
    </source>
</evidence>
<dbReference type="AlphaFoldDB" id="A0A2J0LHF8"/>
<dbReference type="EMBL" id="PFGP01000096">
    <property type="protein sequence ID" value="PIW66284.1"/>
    <property type="molecule type" value="Genomic_DNA"/>
</dbReference>
<dbReference type="Pfam" id="PF08323">
    <property type="entry name" value="Glyco_transf_5"/>
    <property type="match status" value="1"/>
</dbReference>
<dbReference type="GO" id="GO:0004373">
    <property type="term" value="F:alpha-1,4-glucan glucosyltransferase (UDP-glucose donor) activity"/>
    <property type="evidence" value="ECO:0007669"/>
    <property type="project" value="InterPro"/>
</dbReference>
<evidence type="ECO:0000256" key="7">
    <source>
        <dbReference type="ARBA" id="ARBA00023056"/>
    </source>
</evidence>
<name>A0A2J0LHF8_9BACT</name>
<dbReference type="InterPro" id="IPR001296">
    <property type="entry name" value="Glyco_trans_1"/>
</dbReference>
<evidence type="ECO:0000313" key="11">
    <source>
        <dbReference type="EMBL" id="PIW66284.1"/>
    </source>
</evidence>
<evidence type="ECO:0000259" key="10">
    <source>
        <dbReference type="Pfam" id="PF08323"/>
    </source>
</evidence>
<dbReference type="CDD" id="cd03791">
    <property type="entry name" value="GT5_Glycogen_synthase_DULL1-like"/>
    <property type="match status" value="1"/>
</dbReference>
<reference evidence="11 12" key="1">
    <citation type="submission" date="2017-09" db="EMBL/GenBank/DDBJ databases">
        <title>Depth-based differentiation of microbial function through sediment-hosted aquifers and enrichment of novel symbionts in the deep terrestrial subsurface.</title>
        <authorList>
            <person name="Probst A.J."/>
            <person name="Ladd B."/>
            <person name="Jarett J.K."/>
            <person name="Geller-Mcgrath D.E."/>
            <person name="Sieber C.M."/>
            <person name="Emerson J.B."/>
            <person name="Anantharaman K."/>
            <person name="Thomas B.C."/>
            <person name="Malmstrom R."/>
            <person name="Stieglmeier M."/>
            <person name="Klingl A."/>
            <person name="Woyke T."/>
            <person name="Ryan C.M."/>
            <person name="Banfield J.F."/>
        </authorList>
    </citation>
    <scope>NUCLEOTIDE SEQUENCE [LARGE SCALE GENOMIC DNA]</scope>
    <source>
        <strain evidence="11">CG12_big_fil_rev_8_21_14_0_65_43_15</strain>
    </source>
</reference>
<comment type="pathway">
    <text evidence="3 8">Glycan biosynthesis; glycogen biosynthesis.</text>
</comment>
<dbReference type="EC" id="2.4.1.21" evidence="8"/>
<accession>A0A2J0LHF8</accession>
<dbReference type="PANTHER" id="PTHR45825:SF11">
    <property type="entry name" value="ALPHA AMYLASE DOMAIN-CONTAINING PROTEIN"/>
    <property type="match status" value="1"/>
</dbReference>
<dbReference type="InterPro" id="IPR013534">
    <property type="entry name" value="Starch_synth_cat_dom"/>
</dbReference>
<sequence length="439" mass="49278">MKVLFCSSEVVPYAKTGGLADVAGSLPVYLKKLKIDIRVCLPKYSCVKEKGQKALMAGVVPVHFIENDAYFKREQLYGTKAGDFPDNLERFSFFSKAVLELLKKENFKPDVIHCNDWQTALIPVYLKAIYKDDPFYSGIKTVFTIHNMAYQGVFAKDEYPKLGLGWEYFNIEGFEFYDKVNFMKAGLIFSDFITTVSPTYAKEIQTPEFGCKLEGVLSKRKENLAGILNGIDYDEWNPNFSSPQGKVKNKLALQKERGLPQKADVPLLGVVGRLAHQKGFDLLAEKIDKICAMDVQFVLLGTGDQAIENVLQGIAKKHPKNTSISLKFDAVLAKKIYASSDLLLMPSRYEPCGLGQLISLRYGTIPVVRKTGGLADTITDENGFVFENADSNELLEAIKKALAVYKNKKAWSAMVKKAMEYDFSWGNSAKEYVKLYKRV</sequence>
<evidence type="ECO:0000256" key="1">
    <source>
        <dbReference type="ARBA" id="ARBA00001478"/>
    </source>
</evidence>
<evidence type="ECO:0000256" key="2">
    <source>
        <dbReference type="ARBA" id="ARBA00002764"/>
    </source>
</evidence>
<dbReference type="InterPro" id="IPR011835">
    <property type="entry name" value="GS/SS"/>
</dbReference>
<dbReference type="Gene3D" id="3.40.50.2000">
    <property type="entry name" value="Glycogen Phosphorylase B"/>
    <property type="match status" value="2"/>
</dbReference>